<keyword evidence="3" id="KW-0560">Oxidoreductase</keyword>
<evidence type="ECO:0000259" key="8">
    <source>
        <dbReference type="Pfam" id="PF07732"/>
    </source>
</evidence>
<evidence type="ECO:0000256" key="1">
    <source>
        <dbReference type="ARBA" id="ARBA00010609"/>
    </source>
</evidence>
<dbReference type="InterPro" id="IPR045087">
    <property type="entry name" value="Cu-oxidase_fam"/>
</dbReference>
<dbReference type="GO" id="GO:0005507">
    <property type="term" value="F:copper ion binding"/>
    <property type="evidence" value="ECO:0007669"/>
    <property type="project" value="InterPro"/>
</dbReference>
<dbReference type="PANTHER" id="PTHR11709:SF71">
    <property type="entry name" value="OXIDOREDUCTASE TPCJ"/>
    <property type="match status" value="1"/>
</dbReference>
<dbReference type="CDD" id="cd13880">
    <property type="entry name" value="CuRO_2_MaLCC_like"/>
    <property type="match status" value="1"/>
</dbReference>
<dbReference type="Proteomes" id="UP000286921">
    <property type="component" value="Unassembled WGS sequence"/>
</dbReference>
<sequence>MLLESCWTALVHFFSFQSLFSSQQYPLPPDGGLEYSASPNGGDIPSPSGGIGFSLAPPEEVEDADPDDELTFTPIGASPGFFCRYPGKASAYNPPTPQTQKSWLTPKVKTGNLPTYNIHTDYEKFWPTGVVREVKLNVGKRDPKDELKPDGVPFRDGIFFNNMYPGPRIEACWGDTIRVRVTNTLKDYGTAIHMHGIRMMDTGLADGVPGVTQCPIAENDTFVYEFRAVQYGSTWYHSHYSLQYTDGLLGPLTIYGPASVDEYDKAIDPLMIADHLTSESAAAKWHSEVVEGHGKGPIKMESILINNHGNYVGKHPDNRYKTKVEPGKKYLLRLINAATDTAFIFSIDEHKMKVIGADLVPVEPFDKDYLYIGIGQRYHVIVETKAQNSNPKANYWIRTQPAEGCYNWVGEPNERQGILQYDSSVTTQPVSIPHLITDTTCQDEDHSNLKPVFKWNSIPMPTKGDLTFVKLPNKVKKANFQMPPEGNHPRPNINAWKILNSPAWVDYQKVTVKNLDNQGPWPSTAALVEKNKNGMAEKWAYMVIDGGHQIETDPNGERTIPAAHPMHLHGHDFAMLRQSTDDFDDTIVNNETALNNFIEGLNYNNPARRDVILLPEKGYVVIAFKVDNPGAWLLHCHIAWHASGGLALQILEQKDDLKKRLTDTPGGKTAKKKIDEGCTKWQSWYSSKMAAMPTGARFQDDSGI</sequence>
<reference evidence="9 10" key="1">
    <citation type="submission" date="2016-09" db="EMBL/GenBank/DDBJ databases">
        <title>Aspergillus awamori IFM 58123T.</title>
        <authorList>
            <person name="Kusuya Y."/>
            <person name="Shimizu M."/>
            <person name="Takahashi H."/>
            <person name="Yaguchi T."/>
        </authorList>
    </citation>
    <scope>NUCLEOTIDE SEQUENCE [LARGE SCALE GENOMIC DNA]</scope>
    <source>
        <strain evidence="9 10">IFM 58123</strain>
    </source>
</reference>
<evidence type="ECO:0000256" key="4">
    <source>
        <dbReference type="ARBA" id="ARBA00023008"/>
    </source>
</evidence>
<dbReference type="STRING" id="105351.A0A401KQZ8"/>
<feature type="region of interest" description="Disordered" evidence="5">
    <location>
        <begin position="31"/>
        <end position="66"/>
    </location>
</feature>
<evidence type="ECO:0000259" key="7">
    <source>
        <dbReference type="Pfam" id="PF07731"/>
    </source>
</evidence>
<protein>
    <submittedName>
        <fullName evidence="9">Laccase ARB_05828</fullName>
    </submittedName>
</protein>
<evidence type="ECO:0000256" key="3">
    <source>
        <dbReference type="ARBA" id="ARBA00023002"/>
    </source>
</evidence>
<dbReference type="PANTHER" id="PTHR11709">
    <property type="entry name" value="MULTI-COPPER OXIDASE"/>
    <property type="match status" value="1"/>
</dbReference>
<dbReference type="InterPro" id="IPR001117">
    <property type="entry name" value="Cu-oxidase_2nd"/>
</dbReference>
<dbReference type="Gene3D" id="2.60.40.420">
    <property type="entry name" value="Cupredoxins - blue copper proteins"/>
    <property type="match status" value="3"/>
</dbReference>
<evidence type="ECO:0000313" key="10">
    <source>
        <dbReference type="Proteomes" id="UP000286921"/>
    </source>
</evidence>
<dbReference type="InterPro" id="IPR002355">
    <property type="entry name" value="Cu_oxidase_Cu_BS"/>
</dbReference>
<dbReference type="Pfam" id="PF00394">
    <property type="entry name" value="Cu-oxidase"/>
    <property type="match status" value="1"/>
</dbReference>
<feature type="compositionally biased region" description="Low complexity" evidence="5">
    <location>
        <begin position="38"/>
        <end position="48"/>
    </location>
</feature>
<dbReference type="GO" id="GO:0016491">
    <property type="term" value="F:oxidoreductase activity"/>
    <property type="evidence" value="ECO:0007669"/>
    <property type="project" value="UniProtKB-KW"/>
</dbReference>
<dbReference type="Pfam" id="PF07732">
    <property type="entry name" value="Cu-oxidase_3"/>
    <property type="match status" value="1"/>
</dbReference>
<dbReference type="InterPro" id="IPR033138">
    <property type="entry name" value="Cu_oxidase_CS"/>
</dbReference>
<dbReference type="CDD" id="cd13901">
    <property type="entry name" value="CuRO_3_MaLCC_like"/>
    <property type="match status" value="1"/>
</dbReference>
<dbReference type="Pfam" id="PF07731">
    <property type="entry name" value="Cu-oxidase_2"/>
    <property type="match status" value="1"/>
</dbReference>
<evidence type="ECO:0000256" key="5">
    <source>
        <dbReference type="SAM" id="MobiDB-lite"/>
    </source>
</evidence>
<dbReference type="SUPFAM" id="SSF49503">
    <property type="entry name" value="Cupredoxins"/>
    <property type="match status" value="3"/>
</dbReference>
<feature type="domain" description="Plastocyanin-like" evidence="6">
    <location>
        <begin position="294"/>
        <end position="421"/>
    </location>
</feature>
<name>A0A401KQZ8_ASPAW</name>
<accession>A0A401KQZ8</accession>
<dbReference type="FunFam" id="2.60.40.420:FF:000045">
    <property type="entry name" value="Laccase 2"/>
    <property type="match status" value="1"/>
</dbReference>
<keyword evidence="2" id="KW-0479">Metal-binding</keyword>
<keyword evidence="10" id="KW-1185">Reference proteome</keyword>
<comment type="similarity">
    <text evidence="1">Belongs to the multicopper oxidase family.</text>
</comment>
<feature type="domain" description="Plastocyanin-like" evidence="7">
    <location>
        <begin position="511"/>
        <end position="655"/>
    </location>
</feature>
<gene>
    <name evidence="9" type="ORF">AAWM_04613</name>
</gene>
<dbReference type="CDD" id="cd13854">
    <property type="entry name" value="CuRO_1_MaLCC_like"/>
    <property type="match status" value="1"/>
</dbReference>
<organism evidence="9 10">
    <name type="scientific">Aspergillus awamori</name>
    <name type="common">Black koji mold</name>
    <dbReference type="NCBI Taxonomy" id="105351"/>
    <lineage>
        <taxon>Eukaryota</taxon>
        <taxon>Fungi</taxon>
        <taxon>Dikarya</taxon>
        <taxon>Ascomycota</taxon>
        <taxon>Pezizomycotina</taxon>
        <taxon>Eurotiomycetes</taxon>
        <taxon>Eurotiomycetidae</taxon>
        <taxon>Eurotiales</taxon>
        <taxon>Aspergillaceae</taxon>
        <taxon>Aspergillus</taxon>
    </lineage>
</organism>
<dbReference type="InterPro" id="IPR011707">
    <property type="entry name" value="Cu-oxidase-like_N"/>
</dbReference>
<dbReference type="AlphaFoldDB" id="A0A401KQZ8"/>
<dbReference type="PROSITE" id="PS00080">
    <property type="entry name" value="MULTICOPPER_OXIDASE2"/>
    <property type="match status" value="1"/>
</dbReference>
<comment type="caution">
    <text evidence="9">The sequence shown here is derived from an EMBL/GenBank/DDBJ whole genome shotgun (WGS) entry which is preliminary data.</text>
</comment>
<keyword evidence="4" id="KW-0186">Copper</keyword>
<dbReference type="InterPro" id="IPR008972">
    <property type="entry name" value="Cupredoxin"/>
</dbReference>
<evidence type="ECO:0000259" key="6">
    <source>
        <dbReference type="Pfam" id="PF00394"/>
    </source>
</evidence>
<dbReference type="InterPro" id="IPR011706">
    <property type="entry name" value="Cu-oxidase_C"/>
</dbReference>
<dbReference type="EMBL" id="BDHI01000008">
    <property type="protein sequence ID" value="GCB21728.1"/>
    <property type="molecule type" value="Genomic_DNA"/>
</dbReference>
<feature type="domain" description="Plastocyanin-like" evidence="8">
    <location>
        <begin position="146"/>
        <end position="257"/>
    </location>
</feature>
<evidence type="ECO:0000256" key="2">
    <source>
        <dbReference type="ARBA" id="ARBA00022723"/>
    </source>
</evidence>
<proteinExistence type="inferred from homology"/>
<dbReference type="PROSITE" id="PS00079">
    <property type="entry name" value="MULTICOPPER_OXIDASE1"/>
    <property type="match status" value="1"/>
</dbReference>
<evidence type="ECO:0000313" key="9">
    <source>
        <dbReference type="EMBL" id="GCB21728.1"/>
    </source>
</evidence>